<dbReference type="AlphaFoldDB" id="A0A0F9G4M7"/>
<evidence type="ECO:0000313" key="1">
    <source>
        <dbReference type="EMBL" id="KKL93638.1"/>
    </source>
</evidence>
<name>A0A0F9G4M7_9ZZZZ</name>
<dbReference type="Gene3D" id="3.40.50.10400">
    <property type="entry name" value="Hypothetical protein PA1492"/>
    <property type="match status" value="1"/>
</dbReference>
<accession>A0A0F9G4M7</accession>
<organism evidence="1">
    <name type="scientific">marine sediment metagenome</name>
    <dbReference type="NCBI Taxonomy" id="412755"/>
    <lineage>
        <taxon>unclassified sequences</taxon>
        <taxon>metagenomes</taxon>
        <taxon>ecological metagenomes</taxon>
    </lineage>
</organism>
<proteinExistence type="predicted"/>
<protein>
    <submittedName>
        <fullName evidence="1">Uncharacterized protein</fullName>
    </submittedName>
</protein>
<sequence length="129" mass="15307">MEDKTLYLSGRIGNGGKCSPEEQLQAIRNGEELYGALMAKGYSVFCPHLSYYPDKRWREEGVTKYMFDHEHWLSVDKQWVHKCKYFFYMDPKIYGESKGAKMELTWAKDWSKRIFYNIDEVPSKLEITL</sequence>
<dbReference type="EMBL" id="LAZR01019133">
    <property type="protein sequence ID" value="KKL93638.1"/>
    <property type="molecule type" value="Genomic_DNA"/>
</dbReference>
<reference evidence="1" key="1">
    <citation type="journal article" date="2015" name="Nature">
        <title>Complex archaea that bridge the gap between prokaryotes and eukaryotes.</title>
        <authorList>
            <person name="Spang A."/>
            <person name="Saw J.H."/>
            <person name="Jorgensen S.L."/>
            <person name="Zaremba-Niedzwiedzka K."/>
            <person name="Martijn J."/>
            <person name="Lind A.E."/>
            <person name="van Eijk R."/>
            <person name="Schleper C."/>
            <person name="Guy L."/>
            <person name="Ettema T.J."/>
        </authorList>
    </citation>
    <scope>NUCLEOTIDE SEQUENCE</scope>
</reference>
<gene>
    <name evidence="1" type="ORF">LCGC14_1872700</name>
</gene>
<comment type="caution">
    <text evidence="1">The sequence shown here is derived from an EMBL/GenBank/DDBJ whole genome shotgun (WGS) entry which is preliminary data.</text>
</comment>